<dbReference type="EMBL" id="JADGMS010000015">
    <property type="protein sequence ID" value="KAF9667787.1"/>
    <property type="molecule type" value="Genomic_DNA"/>
</dbReference>
<feature type="region of interest" description="Disordered" evidence="3">
    <location>
        <begin position="571"/>
        <end position="747"/>
    </location>
</feature>
<dbReference type="Proteomes" id="UP000657918">
    <property type="component" value="Unassembled WGS sequence"/>
</dbReference>
<evidence type="ECO:0000256" key="2">
    <source>
        <dbReference type="ARBA" id="ARBA00023242"/>
    </source>
</evidence>
<feature type="compositionally biased region" description="Low complexity" evidence="3">
    <location>
        <begin position="45"/>
        <end position="56"/>
    </location>
</feature>
<dbReference type="OrthoDB" id="303107at2759"/>
<dbReference type="PANTHER" id="PTHR14296">
    <property type="entry name" value="REMODELING AND SPACING FACTOR 1"/>
    <property type="match status" value="1"/>
</dbReference>
<feature type="compositionally biased region" description="Polar residues" evidence="3">
    <location>
        <begin position="655"/>
        <end position="673"/>
    </location>
</feature>
<keyword evidence="6" id="KW-1185">Reference proteome</keyword>
<feature type="compositionally biased region" description="Polar residues" evidence="3">
    <location>
        <begin position="1"/>
        <end position="12"/>
    </location>
</feature>
<feature type="compositionally biased region" description="Polar residues" evidence="3">
    <location>
        <begin position="26"/>
        <end position="38"/>
    </location>
</feature>
<dbReference type="InterPro" id="IPR018501">
    <property type="entry name" value="DDT_dom"/>
</dbReference>
<protein>
    <recommendedName>
        <fullName evidence="4">DDT domain-containing protein</fullName>
    </recommendedName>
</protein>
<feature type="compositionally biased region" description="Polar residues" evidence="3">
    <location>
        <begin position="489"/>
        <end position="511"/>
    </location>
</feature>
<reference evidence="5 6" key="1">
    <citation type="submission" date="2020-10" db="EMBL/GenBank/DDBJ databases">
        <title>Plant Genome Project.</title>
        <authorList>
            <person name="Zhang R.-G."/>
        </authorList>
    </citation>
    <scope>NUCLEOTIDE SEQUENCE [LARGE SCALE GENOMIC DNA]</scope>
    <source>
        <strain evidence="5">FAFU-HL-1</strain>
        <tissue evidence="5">Leaf</tissue>
    </source>
</reference>
<dbReference type="InterPro" id="IPR028938">
    <property type="entry name" value="Rsf1-like"/>
</dbReference>
<dbReference type="PANTHER" id="PTHR14296:SF3">
    <property type="entry name" value="DIKAR, ISOFORM F"/>
    <property type="match status" value="1"/>
</dbReference>
<name>A0A835JAU9_9ROSI</name>
<gene>
    <name evidence="5" type="ORF">SADUNF_Sadunf15G0059800</name>
</gene>
<dbReference type="AlphaFoldDB" id="A0A835JAU9"/>
<feature type="compositionally biased region" description="Basic and acidic residues" evidence="3">
    <location>
        <begin position="705"/>
        <end position="715"/>
    </location>
</feature>
<sequence>MSREQPSPSPISLNDADAPLNNADARTQTPPVSRSNRPSRACTIRAAARLQQQQQAVIERKQKPRKQEQKQQVDESSVQQKEQCSGESSKIVTQLVAPPETTQLPRWNLRSMWEVASVLNFLNVFRHLLNITVEFSAEEFETALITPNDTLGDIHMPLLKAIPPVTRMALTRDTWITVLCRKLRDWWHWVAGGELPLVASHGVEVEVYKTLDPGVRVVILKALCDIRVECSNQQYMLIVALNSCFDQLDWMENRAQYLDDHLSGQINENPQEDIRNYIDNSLKHGIQLSLFRKERFGGDSQGINYWYEDDPMIGQRLYREIRKTEVKVKAKAKGSQIIPNVTYLWETVATNFEEFQDVSVKMDGLEMYFRLQCQCCVLKMLQEKLFTSKNRTEASLGKKLKNDMLPEIEKVYKKKERLLKKQHRQALLLDNFLSTDELAPGRSLRDRKPVTYTFDDYDRSINEAIKITKRKPPSPEPFSRREGFAKPEASTNGELSGPSHTSQHGTFSAASPDSLEYDDMDEDQKSEMLDRSNRRRQRPQRYSATEFVEAVSDNEADFDSDDDIVGEAVYDDEYLRKRKQKRLSSSSEGDEEYQWDDENGEEEEEDDEEDSLSISENSEEPQKINKFPGRTRRETKLRSVDEIQSGLRRSRRSTRNQINYQQYELSESETGSMKSEKSNASDEHSDASENAEYSAGSQSQDSDGNGDKQDMKVDQPVEGDNVTEQKGKNQPPEQSNSPVQDEVDGVRKRRFLDLNELAPGSGFDDGLNTPVEEITVGVLPWPKRSNNLDAIHSGFAARSNLMLRVP</sequence>
<feature type="compositionally biased region" description="Basic and acidic residues" evidence="3">
    <location>
        <begin position="631"/>
        <end position="641"/>
    </location>
</feature>
<dbReference type="GO" id="GO:0031213">
    <property type="term" value="C:RSF complex"/>
    <property type="evidence" value="ECO:0007669"/>
    <property type="project" value="InterPro"/>
</dbReference>
<evidence type="ECO:0000313" key="5">
    <source>
        <dbReference type="EMBL" id="KAF9667787.1"/>
    </source>
</evidence>
<feature type="region of interest" description="Disordered" evidence="3">
    <location>
        <begin position="1"/>
        <end position="94"/>
    </location>
</feature>
<proteinExistence type="predicted"/>
<evidence type="ECO:0000313" key="6">
    <source>
        <dbReference type="Proteomes" id="UP000657918"/>
    </source>
</evidence>
<feature type="region of interest" description="Disordered" evidence="3">
    <location>
        <begin position="465"/>
        <end position="548"/>
    </location>
</feature>
<feature type="compositionally biased region" description="Low complexity" evidence="3">
    <location>
        <begin position="13"/>
        <end position="25"/>
    </location>
</feature>
<feature type="compositionally biased region" description="Basic and acidic residues" evidence="3">
    <location>
        <begin position="523"/>
        <end position="532"/>
    </location>
</feature>
<accession>A0A835JAU9</accession>
<feature type="compositionally biased region" description="Acidic residues" evidence="3">
    <location>
        <begin position="588"/>
        <end position="611"/>
    </location>
</feature>
<comment type="subcellular location">
    <subcellularLocation>
        <location evidence="1">Nucleus</location>
    </subcellularLocation>
</comment>
<feature type="compositionally biased region" description="Basic and acidic residues" evidence="3">
    <location>
        <begin position="674"/>
        <end position="687"/>
    </location>
</feature>
<dbReference type="Pfam" id="PF02791">
    <property type="entry name" value="DDT"/>
    <property type="match status" value="1"/>
</dbReference>
<evidence type="ECO:0000256" key="3">
    <source>
        <dbReference type="SAM" id="MobiDB-lite"/>
    </source>
</evidence>
<comment type="caution">
    <text evidence="5">The sequence shown here is derived from an EMBL/GenBank/DDBJ whole genome shotgun (WGS) entry which is preliminary data.</text>
</comment>
<feature type="compositionally biased region" description="Polar residues" evidence="3">
    <location>
        <begin position="74"/>
        <end position="92"/>
    </location>
</feature>
<dbReference type="GO" id="GO:0006355">
    <property type="term" value="P:regulation of DNA-templated transcription"/>
    <property type="evidence" value="ECO:0007669"/>
    <property type="project" value="InterPro"/>
</dbReference>
<keyword evidence="2" id="KW-0539">Nucleus</keyword>
<evidence type="ECO:0000259" key="4">
    <source>
        <dbReference type="Pfam" id="PF02791"/>
    </source>
</evidence>
<organism evidence="5 6">
    <name type="scientific">Salix dunnii</name>
    <dbReference type="NCBI Taxonomy" id="1413687"/>
    <lineage>
        <taxon>Eukaryota</taxon>
        <taxon>Viridiplantae</taxon>
        <taxon>Streptophyta</taxon>
        <taxon>Embryophyta</taxon>
        <taxon>Tracheophyta</taxon>
        <taxon>Spermatophyta</taxon>
        <taxon>Magnoliopsida</taxon>
        <taxon>eudicotyledons</taxon>
        <taxon>Gunneridae</taxon>
        <taxon>Pentapetalae</taxon>
        <taxon>rosids</taxon>
        <taxon>fabids</taxon>
        <taxon>Malpighiales</taxon>
        <taxon>Salicaceae</taxon>
        <taxon>Saliceae</taxon>
        <taxon>Salix</taxon>
    </lineage>
</organism>
<feature type="compositionally biased region" description="Basic and acidic residues" evidence="3">
    <location>
        <begin position="58"/>
        <end position="73"/>
    </location>
</feature>
<evidence type="ECO:0000256" key="1">
    <source>
        <dbReference type="ARBA" id="ARBA00004123"/>
    </source>
</evidence>
<feature type="domain" description="DDT" evidence="4">
    <location>
        <begin position="117"/>
        <end position="162"/>
    </location>
</feature>